<keyword evidence="1" id="KW-1133">Transmembrane helix</keyword>
<dbReference type="STRING" id="452.Lspi_2139"/>
<keyword evidence="1" id="KW-0472">Membrane</keyword>
<dbReference type="InterPro" id="IPR011969">
    <property type="entry name" value="Clan_AA_Asp_peptidase_C"/>
</dbReference>
<dbReference type="InterPro" id="IPR034122">
    <property type="entry name" value="Retropepsin-like_bacterial"/>
</dbReference>
<keyword evidence="1" id="KW-0812">Transmembrane</keyword>
<dbReference type="PATRIC" id="fig|452.5.peg.2355"/>
<keyword evidence="3" id="KW-1185">Reference proteome</keyword>
<feature type="transmembrane region" description="Helical" evidence="1">
    <location>
        <begin position="12"/>
        <end position="32"/>
    </location>
</feature>
<organism evidence="2 3">
    <name type="scientific">Legionella spiritensis</name>
    <dbReference type="NCBI Taxonomy" id="452"/>
    <lineage>
        <taxon>Bacteria</taxon>
        <taxon>Pseudomonadati</taxon>
        <taxon>Pseudomonadota</taxon>
        <taxon>Gammaproteobacteria</taxon>
        <taxon>Legionellales</taxon>
        <taxon>Legionellaceae</taxon>
        <taxon>Legionella</taxon>
    </lineage>
</organism>
<reference evidence="2 3" key="1">
    <citation type="submission" date="2015-11" db="EMBL/GenBank/DDBJ databases">
        <title>Genomic analysis of 38 Legionella species identifies large and diverse effector repertoires.</title>
        <authorList>
            <person name="Burstein D."/>
            <person name="Amaro F."/>
            <person name="Zusman T."/>
            <person name="Lifshitz Z."/>
            <person name="Cohen O."/>
            <person name="Gilbert J.A."/>
            <person name="Pupko T."/>
            <person name="Shuman H.A."/>
            <person name="Segal G."/>
        </authorList>
    </citation>
    <scope>NUCLEOTIDE SEQUENCE [LARGE SCALE GENOMIC DNA]</scope>
    <source>
        <strain evidence="2 3">Mt.St.Helens-9</strain>
    </source>
</reference>
<gene>
    <name evidence="2" type="ORF">Lspi_2139</name>
</gene>
<protein>
    <submittedName>
        <fullName evidence="2">Aspartyl protease</fullName>
    </submittedName>
</protein>
<dbReference type="CDD" id="cd05483">
    <property type="entry name" value="retropepsin_like_bacteria"/>
    <property type="match status" value="1"/>
</dbReference>
<dbReference type="GO" id="GO:0006508">
    <property type="term" value="P:proteolysis"/>
    <property type="evidence" value="ECO:0007669"/>
    <property type="project" value="UniProtKB-KW"/>
</dbReference>
<accession>A0A0W0YX46</accession>
<dbReference type="SUPFAM" id="SSF50630">
    <property type="entry name" value="Acid proteases"/>
    <property type="match status" value="1"/>
</dbReference>
<dbReference type="Pfam" id="PF13975">
    <property type="entry name" value="gag-asp_proteas"/>
    <property type="match status" value="1"/>
</dbReference>
<keyword evidence="2" id="KW-0645">Protease</keyword>
<evidence type="ECO:0000313" key="3">
    <source>
        <dbReference type="Proteomes" id="UP000054877"/>
    </source>
</evidence>
<dbReference type="InterPro" id="IPR001969">
    <property type="entry name" value="Aspartic_peptidase_AS"/>
</dbReference>
<dbReference type="GO" id="GO:0004190">
    <property type="term" value="F:aspartic-type endopeptidase activity"/>
    <property type="evidence" value="ECO:0007669"/>
    <property type="project" value="InterPro"/>
</dbReference>
<name>A0A0W0YX46_LEGSP</name>
<dbReference type="Gene3D" id="2.40.70.10">
    <property type="entry name" value="Acid Proteases"/>
    <property type="match status" value="1"/>
</dbReference>
<evidence type="ECO:0000313" key="2">
    <source>
        <dbReference type="EMBL" id="KTD61509.1"/>
    </source>
</evidence>
<evidence type="ECO:0000256" key="1">
    <source>
        <dbReference type="SAM" id="Phobius"/>
    </source>
</evidence>
<dbReference type="AlphaFoldDB" id="A0A0W0YX46"/>
<sequence>MDNEGYARTGRNMFVIAWLILFGLLFAFFYFFSGDEKGGYQVQHGQVMIDADSQGHYRIKGYINDKPVEFMVDTGASLVAIPQSIADRLHLTGRYPVRLETANGSMTGLLTRMDTLVFGDFHLTNIKGVILPDNKSDTILLGMNVLSLFNLTQKERQLVIKK</sequence>
<dbReference type="Proteomes" id="UP000054877">
    <property type="component" value="Unassembled WGS sequence"/>
</dbReference>
<keyword evidence="2" id="KW-0378">Hydrolase</keyword>
<dbReference type="InterPro" id="IPR021109">
    <property type="entry name" value="Peptidase_aspartic_dom_sf"/>
</dbReference>
<proteinExistence type="predicted"/>
<comment type="caution">
    <text evidence="2">The sequence shown here is derived from an EMBL/GenBank/DDBJ whole genome shotgun (WGS) entry which is preliminary data.</text>
</comment>
<dbReference type="NCBIfam" id="TIGR02281">
    <property type="entry name" value="clan_AA_DTGA"/>
    <property type="match status" value="1"/>
</dbReference>
<dbReference type="PROSITE" id="PS00141">
    <property type="entry name" value="ASP_PROTEASE"/>
    <property type="match status" value="1"/>
</dbReference>
<dbReference type="EMBL" id="LNYX01000031">
    <property type="protein sequence ID" value="KTD61509.1"/>
    <property type="molecule type" value="Genomic_DNA"/>
</dbReference>